<accession>A0A8S5R4E3</accession>
<keyword evidence="1" id="KW-0812">Transmembrane</keyword>
<name>A0A8S5R4E3_9CAUD</name>
<proteinExistence type="predicted"/>
<evidence type="ECO:0000313" key="2">
    <source>
        <dbReference type="EMBL" id="DAE26335.1"/>
    </source>
</evidence>
<dbReference type="EMBL" id="BK015814">
    <property type="protein sequence ID" value="DAE26335.1"/>
    <property type="molecule type" value="Genomic_DNA"/>
</dbReference>
<protein>
    <submittedName>
        <fullName evidence="2">Uncharacterized protein</fullName>
    </submittedName>
</protein>
<sequence>MPERIMEFVQLLANRLTVNRKWYAYLSCLPFTAYWVSVDKEIVRTLVMGDGFFVWILCTALFVMWFFCRRRRWLWVLPYLCIFKILFSLI</sequence>
<evidence type="ECO:0000256" key="1">
    <source>
        <dbReference type="SAM" id="Phobius"/>
    </source>
</evidence>
<feature type="transmembrane region" description="Helical" evidence="1">
    <location>
        <begin position="45"/>
        <end position="67"/>
    </location>
</feature>
<keyword evidence="1" id="KW-1133">Transmembrane helix</keyword>
<organism evidence="2">
    <name type="scientific">Myoviridae sp. ct2798</name>
    <dbReference type="NCBI Taxonomy" id="2827285"/>
    <lineage>
        <taxon>Viruses</taxon>
        <taxon>Duplodnaviria</taxon>
        <taxon>Heunggongvirae</taxon>
        <taxon>Uroviricota</taxon>
        <taxon>Caudoviricetes</taxon>
    </lineage>
</organism>
<feature type="transmembrane region" description="Helical" evidence="1">
    <location>
        <begin position="22"/>
        <end position="38"/>
    </location>
</feature>
<reference evidence="2" key="1">
    <citation type="journal article" date="2021" name="Proc. Natl. Acad. Sci. U.S.A.">
        <title>A Catalog of Tens of Thousands of Viruses from Human Metagenomes Reveals Hidden Associations with Chronic Diseases.</title>
        <authorList>
            <person name="Tisza M.J."/>
            <person name="Buck C.B."/>
        </authorList>
    </citation>
    <scope>NUCLEOTIDE SEQUENCE</scope>
    <source>
        <strain evidence="2">Ct2798</strain>
    </source>
</reference>
<keyword evidence="1" id="KW-0472">Membrane</keyword>